<feature type="compositionally biased region" description="Low complexity" evidence="1">
    <location>
        <begin position="123"/>
        <end position="153"/>
    </location>
</feature>
<evidence type="ECO:0000313" key="2">
    <source>
        <dbReference type="EMBL" id="AUX19718.1"/>
    </source>
</evidence>
<dbReference type="EMBL" id="CP012670">
    <property type="protein sequence ID" value="AUX19718.1"/>
    <property type="molecule type" value="Genomic_DNA"/>
</dbReference>
<reference evidence="2 3" key="1">
    <citation type="submission" date="2015-09" db="EMBL/GenBank/DDBJ databases">
        <title>Sorangium comparison.</title>
        <authorList>
            <person name="Zaburannyi N."/>
            <person name="Bunk B."/>
            <person name="Overmann J."/>
            <person name="Mueller R."/>
        </authorList>
    </citation>
    <scope>NUCLEOTIDE SEQUENCE [LARGE SCALE GENOMIC DNA]</scope>
    <source>
        <strain evidence="2 3">So ceGT47</strain>
    </source>
</reference>
<gene>
    <name evidence="2" type="ORF">SOCEGT47_001700</name>
</gene>
<organism evidence="2 3">
    <name type="scientific">Sorangium cellulosum</name>
    <name type="common">Polyangium cellulosum</name>
    <dbReference type="NCBI Taxonomy" id="56"/>
    <lineage>
        <taxon>Bacteria</taxon>
        <taxon>Pseudomonadati</taxon>
        <taxon>Myxococcota</taxon>
        <taxon>Polyangia</taxon>
        <taxon>Polyangiales</taxon>
        <taxon>Polyangiaceae</taxon>
        <taxon>Sorangium</taxon>
    </lineage>
</organism>
<dbReference type="AlphaFoldDB" id="A0A4P2PT54"/>
<feature type="compositionally biased region" description="Pro residues" evidence="1">
    <location>
        <begin position="102"/>
        <end position="122"/>
    </location>
</feature>
<dbReference type="Proteomes" id="UP000295781">
    <property type="component" value="Chromosome"/>
</dbReference>
<accession>A0A4P2PT54</accession>
<dbReference type="RefSeq" id="WP_129344385.1">
    <property type="nucleotide sequence ID" value="NZ_CP012670.1"/>
</dbReference>
<dbReference type="OrthoDB" id="5515168at2"/>
<feature type="compositionally biased region" description="Low complexity" evidence="1">
    <location>
        <begin position="57"/>
        <end position="101"/>
    </location>
</feature>
<feature type="region of interest" description="Disordered" evidence="1">
    <location>
        <begin position="54"/>
        <end position="153"/>
    </location>
</feature>
<evidence type="ECO:0000256" key="1">
    <source>
        <dbReference type="SAM" id="MobiDB-lite"/>
    </source>
</evidence>
<feature type="region of interest" description="Disordered" evidence="1">
    <location>
        <begin position="415"/>
        <end position="441"/>
    </location>
</feature>
<feature type="region of interest" description="Disordered" evidence="1">
    <location>
        <begin position="337"/>
        <end position="365"/>
    </location>
</feature>
<evidence type="ECO:0000313" key="3">
    <source>
        <dbReference type="Proteomes" id="UP000295781"/>
    </source>
</evidence>
<name>A0A4P2PT54_SORCE</name>
<proteinExistence type="predicted"/>
<feature type="compositionally biased region" description="Basic residues" evidence="1">
    <location>
        <begin position="426"/>
        <end position="441"/>
    </location>
</feature>
<sequence>MSISSRGREAAAVVVALAAHLAILAAPARERAVEVPSAPPDLVDGIDLELEGDARQAGPGAAPPAAGEPAEASKAAPVEKTQAPAPAAAAAKVASAARARPAPAPEPAAPTPEPAAPTPEPAAPAGAAQGPAAVAAGPGAAATAPPADEYGGPPPAAGGVVALAPGLGAPLWTLPGALPSAEAPRPAPTVAAPAPPVDLAIAGKVLSGTLHSKDKAVGISVPAAGLVATTLADAVRASAAPLDARATFEVKLGADGQVLGVRLVSATAGDGPTWDRIVGAARGTLAGRAMQMGPDRAPVTVTVKVESKVQYPSGSKKKPRPELVCAEEVLERIQQAIEDPSQIGARSDPTGVGAPSPADADEEERKRRFCIPIGLRVKGDLSDVGAHKVNVVSASFAVKREGERALPHEDILPIDTRVPWAPKDPKKMKLPKPKKKPKKKR</sequence>
<protein>
    <submittedName>
        <fullName evidence="2">Uncharacterized protein</fullName>
    </submittedName>
</protein>